<evidence type="ECO:0000313" key="9">
    <source>
        <dbReference type="Proteomes" id="UP000324233"/>
    </source>
</evidence>
<evidence type="ECO:0000256" key="2">
    <source>
        <dbReference type="ARBA" id="ARBA00006156"/>
    </source>
</evidence>
<accession>A0A5B9W5Z0</accession>
<evidence type="ECO:0000256" key="1">
    <source>
        <dbReference type="ARBA" id="ARBA00004651"/>
    </source>
</evidence>
<keyword evidence="6 7" id="KW-0472">Membrane</keyword>
<comment type="subcellular location">
    <subcellularLocation>
        <location evidence="1">Cell membrane</location>
        <topology evidence="1">Multi-pass membrane protein</topology>
    </subcellularLocation>
</comment>
<keyword evidence="5 7" id="KW-1133">Transmembrane helix</keyword>
<dbReference type="AlphaFoldDB" id="A0A5B9W5Z0"/>
<evidence type="ECO:0000313" key="8">
    <source>
        <dbReference type="EMBL" id="QEH35747.1"/>
    </source>
</evidence>
<feature type="transmembrane region" description="Helical" evidence="7">
    <location>
        <begin position="20"/>
        <end position="39"/>
    </location>
</feature>
<dbReference type="KEGG" id="agv:OJF2_43040"/>
<dbReference type="InterPro" id="IPR002191">
    <property type="entry name" value="Bac_export_3"/>
</dbReference>
<keyword evidence="8" id="KW-0969">Cilium</keyword>
<protein>
    <submittedName>
        <fullName evidence="8">Flagellar biosynthetic protein FliQ</fullName>
    </submittedName>
</protein>
<comment type="similarity">
    <text evidence="2">Belongs to the FliQ/MopD/SpaQ family.</text>
</comment>
<keyword evidence="8" id="KW-0282">Flagellum</keyword>
<evidence type="ECO:0000256" key="7">
    <source>
        <dbReference type="SAM" id="Phobius"/>
    </source>
</evidence>
<evidence type="ECO:0000256" key="4">
    <source>
        <dbReference type="ARBA" id="ARBA00022692"/>
    </source>
</evidence>
<keyword evidence="9" id="KW-1185">Reference proteome</keyword>
<dbReference type="GO" id="GO:0009306">
    <property type="term" value="P:protein secretion"/>
    <property type="evidence" value="ECO:0007669"/>
    <property type="project" value="InterPro"/>
</dbReference>
<feature type="transmembrane region" description="Helical" evidence="7">
    <location>
        <begin position="51"/>
        <end position="70"/>
    </location>
</feature>
<organism evidence="8 9">
    <name type="scientific">Aquisphaera giovannonii</name>
    <dbReference type="NCBI Taxonomy" id="406548"/>
    <lineage>
        <taxon>Bacteria</taxon>
        <taxon>Pseudomonadati</taxon>
        <taxon>Planctomycetota</taxon>
        <taxon>Planctomycetia</taxon>
        <taxon>Isosphaerales</taxon>
        <taxon>Isosphaeraceae</taxon>
        <taxon>Aquisphaera</taxon>
    </lineage>
</organism>
<evidence type="ECO:0000256" key="3">
    <source>
        <dbReference type="ARBA" id="ARBA00022475"/>
    </source>
</evidence>
<dbReference type="Proteomes" id="UP000324233">
    <property type="component" value="Chromosome"/>
</dbReference>
<name>A0A5B9W5Z0_9BACT</name>
<reference evidence="8 9" key="1">
    <citation type="submission" date="2019-08" db="EMBL/GenBank/DDBJ databases">
        <title>Deep-cultivation of Planctomycetes and their phenomic and genomic characterization uncovers novel biology.</title>
        <authorList>
            <person name="Wiegand S."/>
            <person name="Jogler M."/>
            <person name="Boedeker C."/>
            <person name="Pinto D."/>
            <person name="Vollmers J."/>
            <person name="Rivas-Marin E."/>
            <person name="Kohn T."/>
            <person name="Peeters S.H."/>
            <person name="Heuer A."/>
            <person name="Rast P."/>
            <person name="Oberbeckmann S."/>
            <person name="Bunk B."/>
            <person name="Jeske O."/>
            <person name="Meyerdierks A."/>
            <person name="Storesund J.E."/>
            <person name="Kallscheuer N."/>
            <person name="Luecker S."/>
            <person name="Lage O.M."/>
            <person name="Pohl T."/>
            <person name="Merkel B.J."/>
            <person name="Hornburger P."/>
            <person name="Mueller R.-W."/>
            <person name="Bruemmer F."/>
            <person name="Labrenz M."/>
            <person name="Spormann A.M."/>
            <person name="Op den Camp H."/>
            <person name="Overmann J."/>
            <person name="Amann R."/>
            <person name="Jetten M.S.M."/>
            <person name="Mascher T."/>
            <person name="Medema M.H."/>
            <person name="Devos D.P."/>
            <person name="Kaster A.-K."/>
            <person name="Ovreas L."/>
            <person name="Rohde M."/>
            <person name="Galperin M.Y."/>
            <person name="Jogler C."/>
        </authorList>
    </citation>
    <scope>NUCLEOTIDE SEQUENCE [LARGE SCALE GENOMIC DNA]</scope>
    <source>
        <strain evidence="8 9">OJF2</strain>
    </source>
</reference>
<keyword evidence="3" id="KW-1003">Cell membrane</keyword>
<dbReference type="PIRSF" id="PIRSF004669">
    <property type="entry name" value="FliQ"/>
    <property type="match status" value="1"/>
</dbReference>
<proteinExistence type="inferred from homology"/>
<dbReference type="PANTHER" id="PTHR34040:SF2">
    <property type="entry name" value="FLAGELLAR BIOSYNTHETIC PROTEIN FLIQ"/>
    <property type="match status" value="1"/>
</dbReference>
<keyword evidence="8" id="KW-0966">Cell projection</keyword>
<dbReference type="PRINTS" id="PR00952">
    <property type="entry name" value="TYPE3IMQPROT"/>
</dbReference>
<dbReference type="PANTHER" id="PTHR34040">
    <property type="entry name" value="FLAGELLAR BIOSYNTHETIC PROTEIN FLIQ"/>
    <property type="match status" value="1"/>
</dbReference>
<sequence length="88" mass="9619">MELDHVIDWTREALRMSLLLGGPLLLAALAVGLVVNVLQTLTQLHEPVVGLVPRLAAVLVVLLLILPWLLGRWLGFTADLIGRIPDLL</sequence>
<dbReference type="GO" id="GO:0005886">
    <property type="term" value="C:plasma membrane"/>
    <property type="evidence" value="ECO:0007669"/>
    <property type="project" value="UniProtKB-SubCell"/>
</dbReference>
<dbReference type="RefSeq" id="WP_148595505.1">
    <property type="nucleotide sequence ID" value="NZ_CP042997.1"/>
</dbReference>
<dbReference type="EMBL" id="CP042997">
    <property type="protein sequence ID" value="QEH35747.1"/>
    <property type="molecule type" value="Genomic_DNA"/>
</dbReference>
<dbReference type="Pfam" id="PF01313">
    <property type="entry name" value="Bac_export_3"/>
    <property type="match status" value="1"/>
</dbReference>
<evidence type="ECO:0000256" key="6">
    <source>
        <dbReference type="ARBA" id="ARBA00023136"/>
    </source>
</evidence>
<keyword evidence="4 7" id="KW-0812">Transmembrane</keyword>
<evidence type="ECO:0000256" key="5">
    <source>
        <dbReference type="ARBA" id="ARBA00022989"/>
    </source>
</evidence>
<gene>
    <name evidence="8" type="primary">fliQ</name>
    <name evidence="8" type="ORF">OJF2_43040</name>
</gene>